<dbReference type="PRINTS" id="PR00420">
    <property type="entry name" value="RNGMNOXGNASE"/>
</dbReference>
<keyword evidence="5" id="KW-1185">Reference proteome</keyword>
<proteinExistence type="predicted"/>
<comment type="caution">
    <text evidence="4">The sequence shown here is derived from an EMBL/GenBank/DDBJ whole genome shotgun (WGS) entry which is preliminary data.</text>
</comment>
<sequence length="374" mass="40441">MSLSPNLRILIIGGGIGGLTSAIALAQQGFRADIIERDPTWSVYGVGIIQQGNVIRTMTQLGLIDDYIGAGFGFDHVEVYLPTGQKLAHIPTPKLVQGYPSNVGIGRPALHKVLGDRAKQAGADIRLGVTAELDDDGDGVTARFSDGTTGRYDIVIGADGLYSQTRQQIFPEAAGPAFTGQSVWRYNFARTPDVTGLQAYEGKTGIGLVPLSDSLMYMYVTTPEPENPRYERDTLAASLRAKLADTPSPAIRTLVDQITSDDDVVYKPLEWIFLEGDWHRGRVVLLGDAVHATTPHLGQGAGMAIEDAIVLAEELARADDIETAFVAFRNRRHERCRYIVESSLAICHSQLGKGPPVEQAVATQDMFRVVAAPI</sequence>
<dbReference type="InterPro" id="IPR050493">
    <property type="entry name" value="FAD-dep_Monooxygenase_BioMet"/>
</dbReference>
<feature type="domain" description="FAD-binding" evidence="3">
    <location>
        <begin position="8"/>
        <end position="317"/>
    </location>
</feature>
<dbReference type="InterPro" id="IPR036188">
    <property type="entry name" value="FAD/NAD-bd_sf"/>
</dbReference>
<dbReference type="Pfam" id="PF01494">
    <property type="entry name" value="FAD_binding_3"/>
    <property type="match status" value="1"/>
</dbReference>
<dbReference type="InterPro" id="IPR002938">
    <property type="entry name" value="FAD-bd"/>
</dbReference>
<dbReference type="GO" id="GO:0004497">
    <property type="term" value="F:monooxygenase activity"/>
    <property type="evidence" value="ECO:0007669"/>
    <property type="project" value="UniProtKB-KW"/>
</dbReference>
<evidence type="ECO:0000256" key="1">
    <source>
        <dbReference type="ARBA" id="ARBA00023002"/>
    </source>
</evidence>
<gene>
    <name evidence="4" type="ORF">GGR13_002632</name>
</gene>
<dbReference type="GO" id="GO:0071949">
    <property type="term" value="F:FAD binding"/>
    <property type="evidence" value="ECO:0007669"/>
    <property type="project" value="InterPro"/>
</dbReference>
<dbReference type="RefSeq" id="WP_183213979.1">
    <property type="nucleotide sequence ID" value="NZ_JACHOR010000004.1"/>
</dbReference>
<evidence type="ECO:0000256" key="2">
    <source>
        <dbReference type="ARBA" id="ARBA00023033"/>
    </source>
</evidence>
<keyword evidence="1" id="KW-0560">Oxidoreductase</keyword>
<name>A0A7W9FF76_9CAUL</name>
<reference evidence="4 5" key="1">
    <citation type="submission" date="2020-08" db="EMBL/GenBank/DDBJ databases">
        <title>Genomic Encyclopedia of Type Strains, Phase IV (KMG-IV): sequencing the most valuable type-strain genomes for metagenomic binning, comparative biology and taxonomic classification.</title>
        <authorList>
            <person name="Goeker M."/>
        </authorList>
    </citation>
    <scope>NUCLEOTIDE SEQUENCE [LARGE SCALE GENOMIC DNA]</scope>
    <source>
        <strain evidence="4 5">DSM 4737</strain>
    </source>
</reference>
<dbReference type="Proteomes" id="UP000545037">
    <property type="component" value="Unassembled WGS sequence"/>
</dbReference>
<dbReference type="PANTHER" id="PTHR13789">
    <property type="entry name" value="MONOOXYGENASE"/>
    <property type="match status" value="1"/>
</dbReference>
<dbReference type="NCBIfam" id="NF005313">
    <property type="entry name" value="PRK06847.1"/>
    <property type="match status" value="1"/>
</dbReference>
<evidence type="ECO:0000313" key="4">
    <source>
        <dbReference type="EMBL" id="MBB5747025.1"/>
    </source>
</evidence>
<dbReference type="EMBL" id="JACHOR010000004">
    <property type="protein sequence ID" value="MBB5747025.1"/>
    <property type="molecule type" value="Genomic_DNA"/>
</dbReference>
<evidence type="ECO:0000259" key="3">
    <source>
        <dbReference type="Pfam" id="PF01494"/>
    </source>
</evidence>
<dbReference type="PANTHER" id="PTHR13789:SF309">
    <property type="entry name" value="PUTATIVE (AFU_ORTHOLOGUE AFUA_6G14510)-RELATED"/>
    <property type="match status" value="1"/>
</dbReference>
<dbReference type="AlphaFoldDB" id="A0A7W9FF76"/>
<evidence type="ECO:0000313" key="5">
    <source>
        <dbReference type="Proteomes" id="UP000545037"/>
    </source>
</evidence>
<protein>
    <submittedName>
        <fullName evidence="4">2-polyprenyl-6-methoxyphenol hydroxylase-like FAD-dependent oxidoreductase</fullName>
    </submittedName>
</protein>
<accession>A0A7W9FF76</accession>
<organism evidence="4 5">
    <name type="scientific">Brevundimonas variabilis</name>
    <dbReference type="NCBI Taxonomy" id="74312"/>
    <lineage>
        <taxon>Bacteria</taxon>
        <taxon>Pseudomonadati</taxon>
        <taxon>Pseudomonadota</taxon>
        <taxon>Alphaproteobacteria</taxon>
        <taxon>Caulobacterales</taxon>
        <taxon>Caulobacteraceae</taxon>
        <taxon>Brevundimonas</taxon>
    </lineage>
</organism>
<dbReference type="Gene3D" id="3.50.50.60">
    <property type="entry name" value="FAD/NAD(P)-binding domain"/>
    <property type="match status" value="1"/>
</dbReference>
<keyword evidence="2" id="KW-0503">Monooxygenase</keyword>
<dbReference type="SUPFAM" id="SSF51905">
    <property type="entry name" value="FAD/NAD(P)-binding domain"/>
    <property type="match status" value="1"/>
</dbReference>